<feature type="region of interest" description="Disordered" evidence="1">
    <location>
        <begin position="1"/>
        <end position="22"/>
    </location>
</feature>
<evidence type="ECO:0000313" key="3">
    <source>
        <dbReference type="Proteomes" id="UP000613177"/>
    </source>
</evidence>
<keyword evidence="3" id="KW-1185">Reference proteome</keyword>
<dbReference type="AlphaFoldDB" id="A0A8H7VV46"/>
<gene>
    <name evidence="2" type="ORF">INT48_002880</name>
</gene>
<protein>
    <submittedName>
        <fullName evidence="2">Uncharacterized protein</fullName>
    </submittedName>
</protein>
<feature type="compositionally biased region" description="Basic and acidic residues" evidence="1">
    <location>
        <begin position="1"/>
        <end position="11"/>
    </location>
</feature>
<evidence type="ECO:0000313" key="2">
    <source>
        <dbReference type="EMBL" id="KAG2234290.1"/>
    </source>
</evidence>
<accession>A0A8H7VV46</accession>
<name>A0A8H7VV46_9FUNG</name>
<reference evidence="2" key="1">
    <citation type="submission" date="2021-01" db="EMBL/GenBank/DDBJ databases">
        <title>Metabolic potential, ecology and presence of endohyphal bacteria is reflected in genomic diversity of Mucoromycotina.</title>
        <authorList>
            <person name="Muszewska A."/>
            <person name="Okrasinska A."/>
            <person name="Steczkiewicz K."/>
            <person name="Drgas O."/>
            <person name="Orlowska M."/>
            <person name="Perlinska-Lenart U."/>
            <person name="Aleksandrzak-Piekarczyk T."/>
            <person name="Szatraj K."/>
            <person name="Zielenkiewicz U."/>
            <person name="Pilsyk S."/>
            <person name="Malc E."/>
            <person name="Mieczkowski P."/>
            <person name="Kruszewska J.S."/>
            <person name="Biernat P."/>
            <person name="Pawlowska J."/>
        </authorList>
    </citation>
    <scope>NUCLEOTIDE SEQUENCE</scope>
    <source>
        <strain evidence="2">WA0000018081</strain>
    </source>
</reference>
<organism evidence="2 3">
    <name type="scientific">Thamnidium elegans</name>
    <dbReference type="NCBI Taxonomy" id="101142"/>
    <lineage>
        <taxon>Eukaryota</taxon>
        <taxon>Fungi</taxon>
        <taxon>Fungi incertae sedis</taxon>
        <taxon>Mucoromycota</taxon>
        <taxon>Mucoromycotina</taxon>
        <taxon>Mucoromycetes</taxon>
        <taxon>Mucorales</taxon>
        <taxon>Mucorineae</taxon>
        <taxon>Mucoraceae</taxon>
        <taxon>Thamnidium</taxon>
    </lineage>
</organism>
<proteinExistence type="predicted"/>
<sequence length="338" mass="38398">MSNESNIDHLLDSTPDEPSTIDDITLQGFSQDSLSIVYSDQDNNTSSYKTVRRENHVDCVIPGSKSKEIGDCIFSYYKSFDLEKLDVVLGTNSVLPIEVKCTLNGLNVLEYSTWISDPLDSVMSKVNFTRILLSTTQDVFQYQIKKAFVTTPISYLLQVQAPYGTLDKLYIHIDWSTTTSKQFQLNWLNNHKVLSQYVEQLLVSILVRKTFNIFPLIFNDTFVKKVIPIASYLPRIAQSLQKIIKTSKDTSHDDFNDKLLENIEMIKNNTQIMKPVFTSKDDLVTNLTLGMYYTVSKRTHMPTNISLLSNKNQSSPNALNAVTKIWSIMVSALSDNES</sequence>
<dbReference type="Proteomes" id="UP000613177">
    <property type="component" value="Unassembled WGS sequence"/>
</dbReference>
<evidence type="ECO:0000256" key="1">
    <source>
        <dbReference type="SAM" id="MobiDB-lite"/>
    </source>
</evidence>
<comment type="caution">
    <text evidence="2">The sequence shown here is derived from an EMBL/GenBank/DDBJ whole genome shotgun (WGS) entry which is preliminary data.</text>
</comment>
<dbReference type="EMBL" id="JAEPRE010000057">
    <property type="protein sequence ID" value="KAG2234290.1"/>
    <property type="molecule type" value="Genomic_DNA"/>
</dbReference>